<gene>
    <name evidence="2" type="ORF">LY79DRAFT_111469</name>
</gene>
<evidence type="ECO:0000313" key="2">
    <source>
        <dbReference type="EMBL" id="KAK1595357.1"/>
    </source>
</evidence>
<sequence length="189" mass="21019">MHSRQPGVPSWRTTEKKKRKEEKRRKKIRGTISELRRFARHLARDTGLRSRFFQTYPYFTNSPDAAPLAVRGAAPGRACVQGGIPPSSENNVSFYFFVFSSSPGYRGLAGCRISARVSSHQWPVRNTATGRQDGSHQTGSSLSPLSRRLLPLARLRMSIGLRGLSGQTVTQPFALNVSLVVGAARPRRR</sequence>
<feature type="compositionally biased region" description="Basic residues" evidence="1">
    <location>
        <begin position="15"/>
        <end position="27"/>
    </location>
</feature>
<reference evidence="2" key="1">
    <citation type="submission" date="2021-06" db="EMBL/GenBank/DDBJ databases">
        <title>Comparative genomics, transcriptomics and evolutionary studies reveal genomic signatures of adaptation to plant cell wall in hemibiotrophic fungi.</title>
        <authorList>
            <consortium name="DOE Joint Genome Institute"/>
            <person name="Baroncelli R."/>
            <person name="Diaz J.F."/>
            <person name="Benocci T."/>
            <person name="Peng M."/>
            <person name="Battaglia E."/>
            <person name="Haridas S."/>
            <person name="Andreopoulos W."/>
            <person name="Labutti K."/>
            <person name="Pangilinan J."/>
            <person name="Floch G.L."/>
            <person name="Makela M.R."/>
            <person name="Henrissat B."/>
            <person name="Grigoriev I.V."/>
            <person name="Crouch J.A."/>
            <person name="De Vries R.P."/>
            <person name="Sukno S.A."/>
            <person name="Thon M.R."/>
        </authorList>
    </citation>
    <scope>NUCLEOTIDE SEQUENCE</scope>
    <source>
        <strain evidence="2">CBS 125086</strain>
    </source>
</reference>
<dbReference type="EMBL" id="JAHLJV010000016">
    <property type="protein sequence ID" value="KAK1595357.1"/>
    <property type="molecule type" value="Genomic_DNA"/>
</dbReference>
<organism evidence="2 3">
    <name type="scientific">Colletotrichum navitas</name>
    <dbReference type="NCBI Taxonomy" id="681940"/>
    <lineage>
        <taxon>Eukaryota</taxon>
        <taxon>Fungi</taxon>
        <taxon>Dikarya</taxon>
        <taxon>Ascomycota</taxon>
        <taxon>Pezizomycotina</taxon>
        <taxon>Sordariomycetes</taxon>
        <taxon>Hypocreomycetidae</taxon>
        <taxon>Glomerellales</taxon>
        <taxon>Glomerellaceae</taxon>
        <taxon>Colletotrichum</taxon>
        <taxon>Colletotrichum graminicola species complex</taxon>
    </lineage>
</organism>
<accession>A0AAD8Q3N9</accession>
<dbReference type="AlphaFoldDB" id="A0AAD8Q3N9"/>
<comment type="caution">
    <text evidence="2">The sequence shown here is derived from an EMBL/GenBank/DDBJ whole genome shotgun (WGS) entry which is preliminary data.</text>
</comment>
<dbReference type="GeneID" id="85434942"/>
<dbReference type="RefSeq" id="XP_060416404.1">
    <property type="nucleotide sequence ID" value="XM_060550702.1"/>
</dbReference>
<dbReference type="Proteomes" id="UP001230504">
    <property type="component" value="Unassembled WGS sequence"/>
</dbReference>
<protein>
    <submittedName>
        <fullName evidence="2">Uncharacterized protein</fullName>
    </submittedName>
</protein>
<evidence type="ECO:0000256" key="1">
    <source>
        <dbReference type="SAM" id="MobiDB-lite"/>
    </source>
</evidence>
<evidence type="ECO:0000313" key="3">
    <source>
        <dbReference type="Proteomes" id="UP001230504"/>
    </source>
</evidence>
<keyword evidence="3" id="KW-1185">Reference proteome</keyword>
<feature type="region of interest" description="Disordered" evidence="1">
    <location>
        <begin position="1"/>
        <end position="27"/>
    </location>
</feature>
<proteinExistence type="predicted"/>
<name>A0AAD8Q3N9_9PEZI</name>